<dbReference type="Proteomes" id="UP000321192">
    <property type="component" value="Unassembled WGS sequence"/>
</dbReference>
<feature type="domain" description="LysR substrate-binding" evidence="1">
    <location>
        <begin position="3"/>
        <end position="62"/>
    </location>
</feature>
<accession>A0A5C7SPD0</accession>
<dbReference type="InterPro" id="IPR005119">
    <property type="entry name" value="LysR_subst-bd"/>
</dbReference>
<dbReference type="Pfam" id="PF03466">
    <property type="entry name" value="LysR_substrate"/>
    <property type="match status" value="1"/>
</dbReference>
<organism evidence="2 3">
    <name type="scientific">Thauera aminoaromatica</name>
    <dbReference type="NCBI Taxonomy" id="164330"/>
    <lineage>
        <taxon>Bacteria</taxon>
        <taxon>Pseudomonadati</taxon>
        <taxon>Pseudomonadota</taxon>
        <taxon>Betaproteobacteria</taxon>
        <taxon>Rhodocyclales</taxon>
        <taxon>Zoogloeaceae</taxon>
        <taxon>Thauera</taxon>
    </lineage>
</organism>
<reference evidence="2 3" key="1">
    <citation type="submission" date="2018-09" db="EMBL/GenBank/DDBJ databases">
        <title>Metagenome Assembled Genomes from an Advanced Water Purification Facility.</title>
        <authorList>
            <person name="Stamps B.W."/>
            <person name="Spear J.R."/>
        </authorList>
    </citation>
    <scope>NUCLEOTIDE SEQUENCE [LARGE SCALE GENOMIC DNA]</scope>
    <source>
        <strain evidence="2">Bin_27_1</strain>
    </source>
</reference>
<comment type="caution">
    <text evidence="2">The sequence shown here is derived from an EMBL/GenBank/DDBJ whole genome shotgun (WGS) entry which is preliminary data.</text>
</comment>
<evidence type="ECO:0000259" key="1">
    <source>
        <dbReference type="Pfam" id="PF03466"/>
    </source>
</evidence>
<gene>
    <name evidence="2" type="ORF">E6Q80_10755</name>
</gene>
<dbReference type="RefSeq" id="WP_276658671.1">
    <property type="nucleotide sequence ID" value="NZ_SSFD01000168.1"/>
</dbReference>
<sequence length="78" mass="8423">FMAFALAGLGYGFVPEIQARAHLARGELVDLAPEREEVVLYWHHWQVQSPVMARLAQAIGDAAGRALGGERRDPAGPG</sequence>
<protein>
    <submittedName>
        <fullName evidence="2">LysR family transcriptional regulator ArgP</fullName>
    </submittedName>
</protein>
<dbReference type="Gene3D" id="3.40.190.290">
    <property type="match status" value="1"/>
</dbReference>
<dbReference type="EMBL" id="SSFD01000168">
    <property type="protein sequence ID" value="TXH84765.1"/>
    <property type="molecule type" value="Genomic_DNA"/>
</dbReference>
<proteinExistence type="predicted"/>
<evidence type="ECO:0000313" key="2">
    <source>
        <dbReference type="EMBL" id="TXH84765.1"/>
    </source>
</evidence>
<evidence type="ECO:0000313" key="3">
    <source>
        <dbReference type="Proteomes" id="UP000321192"/>
    </source>
</evidence>
<dbReference type="AlphaFoldDB" id="A0A5C7SPD0"/>
<dbReference type="SUPFAM" id="SSF53850">
    <property type="entry name" value="Periplasmic binding protein-like II"/>
    <property type="match status" value="1"/>
</dbReference>
<name>A0A5C7SPD0_THASP</name>
<feature type="non-terminal residue" evidence="2">
    <location>
        <position position="1"/>
    </location>
</feature>